<reference evidence="2" key="2">
    <citation type="journal article" date="2015" name="Data Brief">
        <title>Shoot transcriptome of the giant reed, Arundo donax.</title>
        <authorList>
            <person name="Barrero R.A."/>
            <person name="Guerrero F.D."/>
            <person name="Moolhuijzen P."/>
            <person name="Goolsby J.A."/>
            <person name="Tidwell J."/>
            <person name="Bellgard S.E."/>
            <person name="Bellgard M.I."/>
        </authorList>
    </citation>
    <scope>NUCLEOTIDE SEQUENCE</scope>
    <source>
        <tissue evidence="2">Shoot tissue taken approximately 20 cm above the soil surface</tissue>
    </source>
</reference>
<name>A0A0A9HF51_ARUDO</name>
<keyword evidence="1" id="KW-1133">Transmembrane helix</keyword>
<keyword evidence="1" id="KW-0812">Transmembrane</keyword>
<evidence type="ECO:0000313" key="2">
    <source>
        <dbReference type="EMBL" id="JAE34439.1"/>
    </source>
</evidence>
<evidence type="ECO:0008006" key="3">
    <source>
        <dbReference type="Google" id="ProtNLM"/>
    </source>
</evidence>
<dbReference type="EMBL" id="GBRH01163457">
    <property type="protein sequence ID" value="JAE34439.1"/>
    <property type="molecule type" value="Transcribed_RNA"/>
</dbReference>
<accession>A0A0A9HF51</accession>
<protein>
    <recommendedName>
        <fullName evidence="3">Transmembrane protein</fullName>
    </recommendedName>
</protein>
<organism evidence="2">
    <name type="scientific">Arundo donax</name>
    <name type="common">Giant reed</name>
    <name type="synonym">Donax arundinaceus</name>
    <dbReference type="NCBI Taxonomy" id="35708"/>
    <lineage>
        <taxon>Eukaryota</taxon>
        <taxon>Viridiplantae</taxon>
        <taxon>Streptophyta</taxon>
        <taxon>Embryophyta</taxon>
        <taxon>Tracheophyta</taxon>
        <taxon>Spermatophyta</taxon>
        <taxon>Magnoliopsida</taxon>
        <taxon>Liliopsida</taxon>
        <taxon>Poales</taxon>
        <taxon>Poaceae</taxon>
        <taxon>PACMAD clade</taxon>
        <taxon>Arundinoideae</taxon>
        <taxon>Arundineae</taxon>
        <taxon>Arundo</taxon>
    </lineage>
</organism>
<proteinExistence type="predicted"/>
<feature type="transmembrane region" description="Helical" evidence="1">
    <location>
        <begin position="20"/>
        <end position="39"/>
    </location>
</feature>
<dbReference type="AlphaFoldDB" id="A0A0A9HF51"/>
<reference evidence="2" key="1">
    <citation type="submission" date="2014-09" db="EMBL/GenBank/DDBJ databases">
        <authorList>
            <person name="Magalhaes I.L.F."/>
            <person name="Oliveira U."/>
            <person name="Santos F.R."/>
            <person name="Vidigal T.H.D.A."/>
            <person name="Brescovit A.D."/>
            <person name="Santos A.J."/>
        </authorList>
    </citation>
    <scope>NUCLEOTIDE SEQUENCE</scope>
    <source>
        <tissue evidence="2">Shoot tissue taken approximately 20 cm above the soil surface</tissue>
    </source>
</reference>
<evidence type="ECO:0000256" key="1">
    <source>
        <dbReference type="SAM" id="Phobius"/>
    </source>
</evidence>
<keyword evidence="1" id="KW-0472">Membrane</keyword>
<sequence length="40" mass="4565">MESTVLPRFHLDCMSTKYNFEFLIILDASLILVVSMCLGL</sequence>